<comment type="catalytic activity">
    <reaction evidence="12">
        <text>ATP + H2O + 4 H(+)(in) = ADP + phosphate + 5 H(+)(out)</text>
        <dbReference type="Rhea" id="RHEA:57720"/>
        <dbReference type="ChEBI" id="CHEBI:15377"/>
        <dbReference type="ChEBI" id="CHEBI:15378"/>
        <dbReference type="ChEBI" id="CHEBI:30616"/>
        <dbReference type="ChEBI" id="CHEBI:43474"/>
        <dbReference type="ChEBI" id="CHEBI:456216"/>
        <dbReference type="EC" id="7.1.2.2"/>
    </reaction>
</comment>
<evidence type="ECO:0000256" key="7">
    <source>
        <dbReference type="ARBA" id="ARBA00022840"/>
    </source>
</evidence>
<keyword evidence="3 12" id="KW-0813">Transport</keyword>
<dbReference type="EC" id="7.1.2.2" evidence="12"/>
<comment type="subunit">
    <text evidence="12">Has multiple subunits with at least A(3), B(3), C, D, E, F, H, I and proteolipid K(x).</text>
</comment>
<evidence type="ECO:0000259" key="14">
    <source>
        <dbReference type="Pfam" id="PF02874"/>
    </source>
</evidence>
<evidence type="ECO:0000256" key="12">
    <source>
        <dbReference type="HAMAP-Rule" id="MF_00309"/>
    </source>
</evidence>
<organism evidence="17 18">
    <name type="scientific">Haloferax elongans ATCC BAA-1513</name>
    <dbReference type="NCBI Taxonomy" id="1230453"/>
    <lineage>
        <taxon>Archaea</taxon>
        <taxon>Methanobacteriati</taxon>
        <taxon>Methanobacteriota</taxon>
        <taxon>Stenosarchaea group</taxon>
        <taxon>Halobacteria</taxon>
        <taxon>Halobacteriales</taxon>
        <taxon>Haloferacaceae</taxon>
        <taxon>Haloferax</taxon>
    </lineage>
</organism>
<dbReference type="SUPFAM" id="SSF52540">
    <property type="entry name" value="P-loop containing nucleoside triphosphate hydrolases"/>
    <property type="match status" value="1"/>
</dbReference>
<evidence type="ECO:0000256" key="10">
    <source>
        <dbReference type="ARBA" id="ARBA00023136"/>
    </source>
</evidence>
<feature type="domain" description="ATPsynthase alpha/beta subunit barrel-sandwich" evidence="15">
    <location>
        <begin position="118"/>
        <end position="200"/>
    </location>
</feature>
<dbReference type="GO" id="GO:0005886">
    <property type="term" value="C:plasma membrane"/>
    <property type="evidence" value="ECO:0007669"/>
    <property type="project" value="UniProtKB-SubCell"/>
</dbReference>
<evidence type="ECO:0000313" key="18">
    <source>
        <dbReference type="Proteomes" id="UP000011612"/>
    </source>
</evidence>
<dbReference type="GO" id="GO:0033178">
    <property type="term" value="C:proton-transporting two-sector ATPase complex, catalytic domain"/>
    <property type="evidence" value="ECO:0007669"/>
    <property type="project" value="InterPro"/>
</dbReference>
<keyword evidence="10 12" id="KW-0472">Membrane</keyword>
<evidence type="ECO:0000256" key="1">
    <source>
        <dbReference type="ARBA" id="ARBA00004184"/>
    </source>
</evidence>
<dbReference type="SUPFAM" id="SSF50615">
    <property type="entry name" value="N-terminal domain of alpha and beta subunits of F1 ATP synthase"/>
    <property type="match status" value="1"/>
</dbReference>
<feature type="domain" description="ATPase F1/V1/A1 complex alpha/beta subunit N-terminal" evidence="14">
    <location>
        <begin position="15"/>
        <end position="76"/>
    </location>
</feature>
<dbReference type="AlphaFoldDB" id="M0HUM0"/>
<evidence type="ECO:0000259" key="15">
    <source>
        <dbReference type="Pfam" id="PF16886"/>
    </source>
</evidence>
<keyword evidence="4 12" id="KW-1003">Cell membrane</keyword>
<dbReference type="Pfam" id="PF16886">
    <property type="entry name" value="ATP-synt_ab_Xtn"/>
    <property type="match status" value="1"/>
</dbReference>
<comment type="caution">
    <text evidence="17">The sequence shown here is derived from an EMBL/GenBank/DDBJ whole genome shotgun (WGS) entry which is preliminary data.</text>
</comment>
<reference evidence="17 18" key="1">
    <citation type="journal article" date="2014" name="PLoS Genet.">
        <title>Phylogenetically driven sequencing of extremely halophilic archaea reveals strategies for static and dynamic osmo-response.</title>
        <authorList>
            <person name="Becker E.A."/>
            <person name="Seitzer P.M."/>
            <person name="Tritt A."/>
            <person name="Larsen D."/>
            <person name="Krusor M."/>
            <person name="Yao A.I."/>
            <person name="Wu D."/>
            <person name="Madern D."/>
            <person name="Eisen J.A."/>
            <person name="Darling A.E."/>
            <person name="Facciotti M.T."/>
        </authorList>
    </citation>
    <scope>NUCLEOTIDE SEQUENCE [LARGE SCALE GENOMIC DNA]</scope>
    <source>
        <strain evidence="17 18">ATCC BAA-1513</strain>
    </source>
</reference>
<gene>
    <name evidence="12" type="primary">atpA</name>
    <name evidence="17" type="ORF">C453_03769</name>
</gene>
<dbReference type="InterPro" id="IPR024034">
    <property type="entry name" value="ATPase_F1/V1_b/a_C"/>
</dbReference>
<dbReference type="CDD" id="cd01134">
    <property type="entry name" value="V_A-ATPase_A"/>
    <property type="match status" value="1"/>
</dbReference>
<comment type="similarity">
    <text evidence="2 12">Belongs to the ATPase alpha/beta chains family.</text>
</comment>
<evidence type="ECO:0000256" key="4">
    <source>
        <dbReference type="ARBA" id="ARBA00022475"/>
    </source>
</evidence>
<dbReference type="FunFam" id="1.10.1140.10:FF:000002">
    <property type="entry name" value="V-type proton ATPase catalytic subunit A"/>
    <property type="match status" value="1"/>
</dbReference>
<keyword evidence="17" id="KW-0378">Hydrolase</keyword>
<dbReference type="RefSeq" id="WP_008322778.1">
    <property type="nucleotide sequence ID" value="NZ_AOLK01000011.1"/>
</dbReference>
<keyword evidence="8 12" id="KW-1278">Translocase</keyword>
<dbReference type="OrthoDB" id="115235at2157"/>
<dbReference type="Gene3D" id="1.10.1140.10">
    <property type="entry name" value="Bovine Mitochondrial F1-atpase, Atp Synthase Beta Chain, Chain D, domain 3"/>
    <property type="match status" value="1"/>
</dbReference>
<comment type="subcellular location">
    <subcellularLocation>
        <location evidence="12">Cell membrane</location>
        <topology evidence="12">Peripheral membrane protein</topology>
    </subcellularLocation>
    <subcellularLocation>
        <location evidence="1">Endomembrane system</location>
        <topology evidence="1">Peripheral membrane protein</topology>
    </subcellularLocation>
</comment>
<sequence>MSQATQDSVREDGIIASVSGPVVTARDLDARMNDVVYVGDEGLMGEVIEIEGDLTTIQVYEETSGVGPGEPVENTGEPLTVDLGPGMLDAIYDGVQRPLDVLESKMGSPYLDRGVDAPGIDLEKKWEFEPTVSEGDEVAPGDVVGTVPETVTIEHKVMVPPDFEGGEVVAAEAGEFSVTEAVVELDNGEEVTMHQEWPVRKARPSQEKKTPREPLVSGQRILDGLFPIAKGGTAAIPGPFGSGKTVTQHQLAKWADADIVVYVGCGERGNEMTEVIEDFPELDDPKTGNPLMARTSLIANTSNMPVAARESCIYTGITIAEYYRDMGYDVALMADSTSRWAEAMREISSRLEEMPGEEGYPAYLAARLSEFYERAGYFTTVNGNEGSVSVIGAVSPPGGDFSEPVTQNTLRIVKTFWALDADLAERRHFPAINWNESYSLYQDQLDPWFVENVEDDWPEERQWAVDVLDEENELQEIVQLVGKDALPEDQQLTLEVARYLREAYLQQNAFHPTDTYCEPEKTYGILTAIHTFNDEAFKALEAGVPVEEIQAVEAVPRLNRIGVQEDWEAYIEDLKAEITEQLRELY</sequence>
<keyword evidence="11 12" id="KW-0066">ATP synthesis</keyword>
<dbReference type="SUPFAM" id="SSF47917">
    <property type="entry name" value="C-terminal domain of alpha and beta subunits of F1 ATP synthase"/>
    <property type="match status" value="1"/>
</dbReference>
<dbReference type="EMBL" id="AOLK01000011">
    <property type="protein sequence ID" value="ELZ87438.1"/>
    <property type="molecule type" value="Genomic_DNA"/>
</dbReference>
<dbReference type="PANTHER" id="PTHR43607:SF1">
    <property type="entry name" value="H(+)-TRANSPORTING TWO-SECTOR ATPASE"/>
    <property type="match status" value="1"/>
</dbReference>
<feature type="domain" description="ATPase F1/V1/A1 complex alpha/beta subunit nucleotide-binding" evidence="13">
    <location>
        <begin position="218"/>
        <end position="439"/>
    </location>
</feature>
<dbReference type="PATRIC" id="fig|1230453.4.peg.709"/>
<dbReference type="CDD" id="cd18119">
    <property type="entry name" value="ATP-synt_V_A-type_alpha_N"/>
    <property type="match status" value="1"/>
</dbReference>
<dbReference type="HAMAP" id="MF_00309">
    <property type="entry name" value="ATP_synth_A_arch"/>
    <property type="match status" value="1"/>
</dbReference>
<evidence type="ECO:0000256" key="11">
    <source>
        <dbReference type="ARBA" id="ARBA00023310"/>
    </source>
</evidence>
<comment type="function">
    <text evidence="12">Component of the A-type ATP synthase that produces ATP from ADP in the presence of a proton gradient across the membrane. The A chain is the catalytic subunit.</text>
</comment>
<dbReference type="GO" id="GO:0042777">
    <property type="term" value="P:proton motive force-driven plasma membrane ATP synthesis"/>
    <property type="evidence" value="ECO:0007669"/>
    <property type="project" value="UniProtKB-UniRule"/>
</dbReference>
<evidence type="ECO:0000256" key="3">
    <source>
        <dbReference type="ARBA" id="ARBA00022448"/>
    </source>
</evidence>
<dbReference type="NCBIfam" id="NF003220">
    <property type="entry name" value="PRK04192.1"/>
    <property type="match status" value="1"/>
</dbReference>
<dbReference type="Gene3D" id="2.40.50.100">
    <property type="match status" value="1"/>
</dbReference>
<dbReference type="GO" id="GO:0016787">
    <property type="term" value="F:hydrolase activity"/>
    <property type="evidence" value="ECO:0007669"/>
    <property type="project" value="UniProtKB-KW"/>
</dbReference>
<dbReference type="InterPro" id="IPR004100">
    <property type="entry name" value="ATPase_F1/V1/A1_a/bsu_N"/>
</dbReference>
<dbReference type="GO" id="GO:0005524">
    <property type="term" value="F:ATP binding"/>
    <property type="evidence" value="ECO:0007669"/>
    <property type="project" value="UniProtKB-UniRule"/>
</dbReference>
<evidence type="ECO:0000259" key="13">
    <source>
        <dbReference type="Pfam" id="PF00006"/>
    </source>
</evidence>
<feature type="binding site" evidence="12">
    <location>
        <begin position="238"/>
        <end position="245"/>
    </location>
    <ligand>
        <name>ATP</name>
        <dbReference type="ChEBI" id="CHEBI:30616"/>
    </ligand>
</feature>
<dbReference type="NCBIfam" id="TIGR01043">
    <property type="entry name" value="ATP_syn_A_arch"/>
    <property type="match status" value="1"/>
</dbReference>
<evidence type="ECO:0000313" key="17">
    <source>
        <dbReference type="EMBL" id="ELZ87438.1"/>
    </source>
</evidence>
<dbReference type="Gene3D" id="2.40.30.20">
    <property type="match status" value="1"/>
</dbReference>
<keyword evidence="5 12" id="KW-0547">Nucleotide-binding</keyword>
<dbReference type="PROSITE" id="PS00152">
    <property type="entry name" value="ATPASE_ALPHA_BETA"/>
    <property type="match status" value="1"/>
</dbReference>
<feature type="domain" description="ATP synthase A/B type C-terminal" evidence="16">
    <location>
        <begin position="447"/>
        <end position="548"/>
    </location>
</feature>
<evidence type="ECO:0000256" key="6">
    <source>
        <dbReference type="ARBA" id="ARBA00022781"/>
    </source>
</evidence>
<dbReference type="InterPro" id="IPR000194">
    <property type="entry name" value="ATPase_F1/V1/A1_a/bsu_nucl-bd"/>
</dbReference>
<dbReference type="Pfam" id="PF22919">
    <property type="entry name" value="ATP-synt_VA_C"/>
    <property type="match status" value="1"/>
</dbReference>
<keyword evidence="18" id="KW-1185">Reference proteome</keyword>
<dbReference type="InterPro" id="IPR005726">
    <property type="entry name" value="ATP_synth_asu_arc"/>
</dbReference>
<dbReference type="CDD" id="cd18111">
    <property type="entry name" value="ATP-synt_V_A-type_alpha_C"/>
    <property type="match status" value="1"/>
</dbReference>
<dbReference type="Pfam" id="PF02874">
    <property type="entry name" value="ATP-synt_ab_N"/>
    <property type="match status" value="1"/>
</dbReference>
<keyword evidence="7 12" id="KW-0067">ATP-binding</keyword>
<dbReference type="GO" id="GO:0046961">
    <property type="term" value="F:proton-transporting ATPase activity, rotational mechanism"/>
    <property type="evidence" value="ECO:0007669"/>
    <property type="project" value="InterPro"/>
</dbReference>
<dbReference type="InterPro" id="IPR031686">
    <property type="entry name" value="ATP-synth_a_Xtn"/>
</dbReference>
<dbReference type="InterPro" id="IPR027417">
    <property type="entry name" value="P-loop_NTPase"/>
</dbReference>
<dbReference type="Pfam" id="PF00006">
    <property type="entry name" value="ATP-synt_ab"/>
    <property type="match status" value="1"/>
</dbReference>
<dbReference type="GO" id="GO:0012505">
    <property type="term" value="C:endomembrane system"/>
    <property type="evidence" value="ECO:0007669"/>
    <property type="project" value="UniProtKB-SubCell"/>
</dbReference>
<dbReference type="Gene3D" id="3.40.50.300">
    <property type="entry name" value="P-loop containing nucleotide triphosphate hydrolases"/>
    <property type="match status" value="1"/>
</dbReference>
<dbReference type="Proteomes" id="UP000011612">
    <property type="component" value="Unassembled WGS sequence"/>
</dbReference>
<dbReference type="STRING" id="1230453.C453_03769"/>
<proteinExistence type="inferred from homology"/>
<dbReference type="FunFam" id="2.40.30.20:FF:000002">
    <property type="entry name" value="V-type proton ATPase catalytic subunit A"/>
    <property type="match status" value="1"/>
</dbReference>
<keyword evidence="9 12" id="KW-0406">Ion transport</keyword>
<dbReference type="InterPro" id="IPR055190">
    <property type="entry name" value="ATP-synt_VA_C"/>
</dbReference>
<evidence type="ECO:0000256" key="2">
    <source>
        <dbReference type="ARBA" id="ARBA00008936"/>
    </source>
</evidence>
<dbReference type="PANTHER" id="PTHR43607">
    <property type="entry name" value="V-TYPE PROTON ATPASE CATALYTIC SUBUNIT A"/>
    <property type="match status" value="1"/>
</dbReference>
<dbReference type="InterPro" id="IPR020003">
    <property type="entry name" value="ATPase_a/bsu_AS"/>
</dbReference>
<keyword evidence="6 12" id="KW-0375">Hydrogen ion transport</keyword>
<evidence type="ECO:0000259" key="16">
    <source>
        <dbReference type="Pfam" id="PF22919"/>
    </source>
</evidence>
<evidence type="ECO:0000256" key="8">
    <source>
        <dbReference type="ARBA" id="ARBA00022967"/>
    </source>
</evidence>
<evidence type="ECO:0000256" key="9">
    <source>
        <dbReference type="ARBA" id="ARBA00023065"/>
    </source>
</evidence>
<dbReference type="InterPro" id="IPR036121">
    <property type="entry name" value="ATPase_F1/V1/A1_a/bsu_N_sf"/>
</dbReference>
<dbReference type="InterPro" id="IPR022878">
    <property type="entry name" value="V-ATPase_asu"/>
</dbReference>
<dbReference type="GO" id="GO:0046933">
    <property type="term" value="F:proton-transporting ATP synthase activity, rotational mechanism"/>
    <property type="evidence" value="ECO:0007669"/>
    <property type="project" value="UniProtKB-UniRule"/>
</dbReference>
<protein>
    <recommendedName>
        <fullName evidence="12">A-type ATP synthase subunit A</fullName>
        <ecNumber evidence="12">7.1.2.2</ecNumber>
    </recommendedName>
</protein>
<name>M0HUM0_HALEO</name>
<dbReference type="InterPro" id="IPR023366">
    <property type="entry name" value="ATP_synth_asu-like_sf"/>
</dbReference>
<accession>M0HUM0</accession>
<evidence type="ECO:0000256" key="5">
    <source>
        <dbReference type="ARBA" id="ARBA00022741"/>
    </source>
</evidence>